<dbReference type="AlphaFoldDB" id="A0A9P7UGK3"/>
<name>A0A9P7UGK3_9PEZI</name>
<organism evidence="2 3">
    <name type="scientific">Colletotrichum scovillei</name>
    <dbReference type="NCBI Taxonomy" id="1209932"/>
    <lineage>
        <taxon>Eukaryota</taxon>
        <taxon>Fungi</taxon>
        <taxon>Dikarya</taxon>
        <taxon>Ascomycota</taxon>
        <taxon>Pezizomycotina</taxon>
        <taxon>Sordariomycetes</taxon>
        <taxon>Hypocreomycetidae</taxon>
        <taxon>Glomerellales</taxon>
        <taxon>Glomerellaceae</taxon>
        <taxon>Colletotrichum</taxon>
        <taxon>Colletotrichum acutatum species complex</taxon>
    </lineage>
</organism>
<evidence type="ECO:0000313" key="3">
    <source>
        <dbReference type="Proteomes" id="UP000699042"/>
    </source>
</evidence>
<proteinExistence type="predicted"/>
<accession>A0A9P7UGK3</accession>
<reference evidence="2" key="1">
    <citation type="submission" date="2021-05" db="EMBL/GenBank/DDBJ databases">
        <title>Comparative genomics of three Colletotrichum scovillei strains and genetic complementation revealed genes involved fungal growth and virulence on chili pepper.</title>
        <authorList>
            <person name="Hsieh D.-K."/>
            <person name="Chuang S.-C."/>
            <person name="Chen C.-Y."/>
            <person name="Chao Y.-T."/>
            <person name="Lu M.-Y.J."/>
            <person name="Lee M.-H."/>
            <person name="Shih M.-C."/>
        </authorList>
    </citation>
    <scope>NUCLEOTIDE SEQUENCE</scope>
    <source>
        <strain evidence="2">Coll-153</strain>
    </source>
</reference>
<sequence length="197" mass="20851">MDGGWYGGGRRSVGTAKGSGDVGYSGKEPSPDKCMIGQEVGGLSGLRAPSGAFGEGCHLSWRRVAQVPHGALARTYSVHADTCRPAGEFDESSVLKVRLPLRVSGPNGKLEHWASNATTPAASAGRKTQDQLSRIHPHGYMAFSAKSHSQSGYLALIPIGRWISARRPFQPSSCSAISPSVPATSTCTYSQRMGNHR</sequence>
<evidence type="ECO:0000313" key="2">
    <source>
        <dbReference type="EMBL" id="KAG7047890.1"/>
    </source>
</evidence>
<protein>
    <submittedName>
        <fullName evidence="2">Uncharacterized protein</fullName>
    </submittedName>
</protein>
<comment type="caution">
    <text evidence="2">The sequence shown here is derived from an EMBL/GenBank/DDBJ whole genome shotgun (WGS) entry which is preliminary data.</text>
</comment>
<keyword evidence="3" id="KW-1185">Reference proteome</keyword>
<dbReference type="EMBL" id="JAESDN010000007">
    <property type="protein sequence ID" value="KAG7047890.1"/>
    <property type="molecule type" value="Genomic_DNA"/>
</dbReference>
<feature type="region of interest" description="Disordered" evidence="1">
    <location>
        <begin position="1"/>
        <end position="30"/>
    </location>
</feature>
<evidence type="ECO:0000256" key="1">
    <source>
        <dbReference type="SAM" id="MobiDB-lite"/>
    </source>
</evidence>
<dbReference type="Proteomes" id="UP000699042">
    <property type="component" value="Unassembled WGS sequence"/>
</dbReference>
<gene>
    <name evidence="2" type="ORF">JMJ77_011228</name>
</gene>
<feature type="compositionally biased region" description="Gly residues" evidence="1">
    <location>
        <begin position="1"/>
        <end position="11"/>
    </location>
</feature>